<protein>
    <submittedName>
        <fullName evidence="1">Uncharacterized protein</fullName>
    </submittedName>
</protein>
<reference evidence="1 2" key="1">
    <citation type="submission" date="2020-03" db="EMBL/GenBank/DDBJ databases">
        <authorList>
            <person name="Zhu W."/>
        </authorList>
    </citation>
    <scope>NUCLEOTIDE SEQUENCE [LARGE SCALE GENOMIC DNA]</scope>
    <source>
        <strain evidence="1 2">323-1</strain>
    </source>
</reference>
<dbReference type="Proteomes" id="UP000502297">
    <property type="component" value="Chromosome"/>
</dbReference>
<dbReference type="KEGG" id="asha:G8E00_11630"/>
<keyword evidence="2" id="KW-1185">Reference proteome</keyword>
<dbReference type="RefSeq" id="WP_166224804.1">
    <property type="nucleotide sequence ID" value="NZ_CP049801.1"/>
</dbReference>
<gene>
    <name evidence="1" type="ORF">G8E00_11630</name>
</gene>
<proteinExistence type="predicted"/>
<evidence type="ECO:0000313" key="2">
    <source>
        <dbReference type="Proteomes" id="UP000502297"/>
    </source>
</evidence>
<name>A0A6G8RXD2_9GAMM</name>
<accession>A0A6G8RXD2</accession>
<sequence length="50" mass="5903">MNPILQVDCIVANLPAIDLDQTHYFMPYWVLLVSINLQSKVWMILKQWSL</sequence>
<organism evidence="1 2">
    <name type="scientific">Acinetobacter shaoyimingii</name>
    <dbReference type="NCBI Taxonomy" id="2715164"/>
    <lineage>
        <taxon>Bacteria</taxon>
        <taxon>Pseudomonadati</taxon>
        <taxon>Pseudomonadota</taxon>
        <taxon>Gammaproteobacteria</taxon>
        <taxon>Moraxellales</taxon>
        <taxon>Moraxellaceae</taxon>
        <taxon>Acinetobacter</taxon>
    </lineage>
</organism>
<dbReference type="AlphaFoldDB" id="A0A6G8RXD2"/>
<evidence type="ECO:0000313" key="1">
    <source>
        <dbReference type="EMBL" id="QIO06557.1"/>
    </source>
</evidence>
<dbReference type="EMBL" id="CP049801">
    <property type="protein sequence ID" value="QIO06557.1"/>
    <property type="molecule type" value="Genomic_DNA"/>
</dbReference>